<organism evidence="5 6">
    <name type="scientific">Paenibacillus sacheonensis</name>
    <dbReference type="NCBI Taxonomy" id="742054"/>
    <lineage>
        <taxon>Bacteria</taxon>
        <taxon>Bacillati</taxon>
        <taxon>Bacillota</taxon>
        <taxon>Bacilli</taxon>
        <taxon>Bacillales</taxon>
        <taxon>Paenibacillaceae</taxon>
        <taxon>Paenibacillus</taxon>
    </lineage>
</organism>
<protein>
    <submittedName>
        <fullName evidence="5">Polysaccharide deacetylase family protein</fullName>
    </submittedName>
</protein>
<feature type="signal peptide" evidence="3">
    <location>
        <begin position="1"/>
        <end position="21"/>
    </location>
</feature>
<feature type="chain" id="PRO_5038452229" evidence="3">
    <location>
        <begin position="22"/>
        <end position="262"/>
    </location>
</feature>
<evidence type="ECO:0000259" key="4">
    <source>
        <dbReference type="PROSITE" id="PS51677"/>
    </source>
</evidence>
<dbReference type="CDD" id="cd10918">
    <property type="entry name" value="CE4_NodB_like_5s_6s"/>
    <property type="match status" value="1"/>
</dbReference>
<dbReference type="PANTHER" id="PTHR34216:SF3">
    <property type="entry name" value="POLY-BETA-1,6-N-ACETYL-D-GLUCOSAMINE N-DEACETYLASE"/>
    <property type="match status" value="1"/>
</dbReference>
<sequence>MNKRKILVLCATLLFMAASLSMTVDQLLQFKRTTAVFASSPAGAVRIPVLCYHSIADNGAGNEYVVSPEKFRQEMAWLHDQGYRSLSMEEFGAMLSGQASSDGKEVLITFDDGYKNNYTAALPILEQYGFQATEFLVTSWVGGKDYLTWDQVKTMQAAGWDIMAHTQTHPYLPLHTAKTQRDELEGSKVAIERNLGTKATAVAYPYGLRSEETMRLAKQSGYVYAFTFDDGWTTGEQNPYLLKRLFISGDQDLADFERKMHA</sequence>
<evidence type="ECO:0000313" key="6">
    <source>
        <dbReference type="Proteomes" id="UP000558113"/>
    </source>
</evidence>
<evidence type="ECO:0000256" key="3">
    <source>
        <dbReference type="SAM" id="SignalP"/>
    </source>
</evidence>
<comment type="caution">
    <text evidence="5">The sequence shown here is derived from an EMBL/GenBank/DDBJ whole genome shotgun (WGS) entry which is preliminary data.</text>
</comment>
<evidence type="ECO:0000256" key="1">
    <source>
        <dbReference type="ARBA" id="ARBA00004613"/>
    </source>
</evidence>
<dbReference type="InterPro" id="IPR002509">
    <property type="entry name" value="NODB_dom"/>
</dbReference>
<comment type="subcellular location">
    <subcellularLocation>
        <location evidence="1">Secreted</location>
    </subcellularLocation>
</comment>
<proteinExistence type="predicted"/>
<dbReference type="Pfam" id="PF01522">
    <property type="entry name" value="Polysacc_deac_1"/>
    <property type="match status" value="1"/>
</dbReference>
<dbReference type="Proteomes" id="UP000558113">
    <property type="component" value="Unassembled WGS sequence"/>
</dbReference>
<keyword evidence="6" id="KW-1185">Reference proteome</keyword>
<dbReference type="PANTHER" id="PTHR34216">
    <property type="match status" value="1"/>
</dbReference>
<dbReference type="EMBL" id="JAAAMU010000009">
    <property type="protein sequence ID" value="NBC70917.1"/>
    <property type="molecule type" value="Genomic_DNA"/>
</dbReference>
<dbReference type="PROSITE" id="PS51677">
    <property type="entry name" value="NODB"/>
    <property type="match status" value="1"/>
</dbReference>
<dbReference type="SUPFAM" id="SSF88713">
    <property type="entry name" value="Glycoside hydrolase/deacetylase"/>
    <property type="match status" value="1"/>
</dbReference>
<accession>A0A7X4YQY9</accession>
<reference evidence="5 6" key="1">
    <citation type="submission" date="2020-01" db="EMBL/GenBank/DDBJ databases">
        <title>Paenibacillus soybeanensis sp. nov. isolated from the nodules of soybean (Glycine max(L.) Merr).</title>
        <authorList>
            <person name="Wang H."/>
        </authorList>
    </citation>
    <scope>NUCLEOTIDE SEQUENCE [LARGE SCALE GENOMIC DNA]</scope>
    <source>
        <strain evidence="5 6">DSM 23054</strain>
    </source>
</reference>
<dbReference type="GO" id="GO:0016810">
    <property type="term" value="F:hydrolase activity, acting on carbon-nitrogen (but not peptide) bonds"/>
    <property type="evidence" value="ECO:0007669"/>
    <property type="project" value="InterPro"/>
</dbReference>
<feature type="domain" description="NodB homology" evidence="4">
    <location>
        <begin position="104"/>
        <end position="262"/>
    </location>
</feature>
<dbReference type="GO" id="GO:0005576">
    <property type="term" value="C:extracellular region"/>
    <property type="evidence" value="ECO:0007669"/>
    <property type="project" value="UniProtKB-SubCell"/>
</dbReference>
<keyword evidence="2 3" id="KW-0732">Signal</keyword>
<name>A0A7X4YQY9_9BACL</name>
<evidence type="ECO:0000313" key="5">
    <source>
        <dbReference type="EMBL" id="NBC70917.1"/>
    </source>
</evidence>
<dbReference type="RefSeq" id="WP_161700351.1">
    <property type="nucleotide sequence ID" value="NZ_JAAAMU010000009.1"/>
</dbReference>
<dbReference type="AlphaFoldDB" id="A0A7X4YQY9"/>
<gene>
    <name evidence="5" type="ORF">GT003_18100</name>
</gene>
<evidence type="ECO:0000256" key="2">
    <source>
        <dbReference type="ARBA" id="ARBA00022729"/>
    </source>
</evidence>
<dbReference type="GO" id="GO:0005975">
    <property type="term" value="P:carbohydrate metabolic process"/>
    <property type="evidence" value="ECO:0007669"/>
    <property type="project" value="InterPro"/>
</dbReference>
<dbReference type="InterPro" id="IPR051398">
    <property type="entry name" value="Polysacch_Deacetylase"/>
</dbReference>
<dbReference type="InterPro" id="IPR011330">
    <property type="entry name" value="Glyco_hydro/deAcase_b/a-brl"/>
</dbReference>
<dbReference type="OrthoDB" id="9778320at2"/>
<dbReference type="Gene3D" id="3.20.20.370">
    <property type="entry name" value="Glycoside hydrolase/deacetylase"/>
    <property type="match status" value="1"/>
</dbReference>